<proteinExistence type="predicted"/>
<dbReference type="AlphaFoldDB" id="A0A7V7PPU1"/>
<protein>
    <submittedName>
        <fullName evidence="1">Uncharacterized protein</fullName>
    </submittedName>
</protein>
<evidence type="ECO:0000313" key="2">
    <source>
        <dbReference type="Proteomes" id="UP000432089"/>
    </source>
</evidence>
<dbReference type="Proteomes" id="UP000432089">
    <property type="component" value="Unassembled WGS sequence"/>
</dbReference>
<reference evidence="1 2" key="1">
    <citation type="submission" date="2019-09" db="EMBL/GenBank/DDBJ databases">
        <title>YIM 132180 draft genome.</title>
        <authorList>
            <person name="Zhang K."/>
        </authorList>
    </citation>
    <scope>NUCLEOTIDE SEQUENCE [LARGE SCALE GENOMIC DNA]</scope>
    <source>
        <strain evidence="1 2">YIM 132180</strain>
    </source>
</reference>
<comment type="caution">
    <text evidence="1">The sequence shown here is derived from an EMBL/GenBank/DDBJ whole genome shotgun (WGS) entry which is preliminary data.</text>
</comment>
<keyword evidence="2" id="KW-1185">Reference proteome</keyword>
<gene>
    <name evidence="1" type="ORF">F6X38_09645</name>
</gene>
<name>A0A7V7PPU1_9HYPH</name>
<evidence type="ECO:0000313" key="1">
    <source>
        <dbReference type="EMBL" id="KAB0680064.1"/>
    </source>
</evidence>
<organism evidence="1 2">
    <name type="scientific">Plantimonas leprariae</name>
    <dbReference type="NCBI Taxonomy" id="2615207"/>
    <lineage>
        <taxon>Bacteria</taxon>
        <taxon>Pseudomonadati</taxon>
        <taxon>Pseudomonadota</taxon>
        <taxon>Alphaproteobacteria</taxon>
        <taxon>Hyphomicrobiales</taxon>
        <taxon>Aurantimonadaceae</taxon>
        <taxon>Plantimonas</taxon>
    </lineage>
</organism>
<dbReference type="EMBL" id="VZDO01000006">
    <property type="protein sequence ID" value="KAB0680064.1"/>
    <property type="molecule type" value="Genomic_DNA"/>
</dbReference>
<accession>A0A7V7PPU1</accession>
<dbReference type="RefSeq" id="WP_150969519.1">
    <property type="nucleotide sequence ID" value="NZ_VZDO01000006.1"/>
</dbReference>
<sequence length="77" mass="8551">MTITVREAGMMATMLAASLLAALPAYFWAIKRQETQHRAAELALFDADCRLARFRLAQGGELWSARIMANRCAARGH</sequence>